<reference evidence="2 3" key="1">
    <citation type="submission" date="2020-05" db="EMBL/GenBank/DDBJ databases">
        <title>Comparative genomic analysis of denitrifying bacteria from Halomonas genus.</title>
        <authorList>
            <person name="Wang L."/>
            <person name="Shao Z."/>
        </authorList>
    </citation>
    <scope>NUCLEOTIDE SEQUENCE [LARGE SCALE GENOMIC DNA]</scope>
    <source>
        <strain evidence="2 3">A4</strain>
    </source>
</reference>
<keyword evidence="3" id="KW-1185">Reference proteome</keyword>
<name>A0ABS9P5C6_9GAMM</name>
<gene>
    <name evidence="2" type="ORF">HOP52_04185</name>
</gene>
<organism evidence="2 3">
    <name type="scientific">Billgrantia campisalis</name>
    <dbReference type="NCBI Taxonomy" id="74661"/>
    <lineage>
        <taxon>Bacteria</taxon>
        <taxon>Pseudomonadati</taxon>
        <taxon>Pseudomonadota</taxon>
        <taxon>Gammaproteobacteria</taxon>
        <taxon>Oceanospirillales</taxon>
        <taxon>Halomonadaceae</taxon>
        <taxon>Billgrantia</taxon>
    </lineage>
</organism>
<comment type="caution">
    <text evidence="2">The sequence shown here is derived from an EMBL/GenBank/DDBJ whole genome shotgun (WGS) entry which is preliminary data.</text>
</comment>
<dbReference type="CDD" id="cd06558">
    <property type="entry name" value="crotonase-like"/>
    <property type="match status" value="1"/>
</dbReference>
<dbReference type="EMBL" id="JABFUC010000003">
    <property type="protein sequence ID" value="MCG6656976.1"/>
    <property type="molecule type" value="Genomic_DNA"/>
</dbReference>
<dbReference type="Gene3D" id="1.10.12.10">
    <property type="entry name" value="Lyase 2-enoyl-coa Hydratase, Chain A, domain 2"/>
    <property type="match status" value="1"/>
</dbReference>
<dbReference type="Proteomes" id="UP000814385">
    <property type="component" value="Unassembled WGS sequence"/>
</dbReference>
<accession>A0ABS9P5C6</accession>
<protein>
    <submittedName>
        <fullName evidence="2">Enoyl-CoA hydratase/isomerase family protein</fullName>
    </submittedName>
</protein>
<dbReference type="PANTHER" id="PTHR43459">
    <property type="entry name" value="ENOYL-COA HYDRATASE"/>
    <property type="match status" value="1"/>
</dbReference>
<evidence type="ECO:0000313" key="2">
    <source>
        <dbReference type="EMBL" id="MCG6656976.1"/>
    </source>
</evidence>
<dbReference type="Gene3D" id="3.90.226.10">
    <property type="entry name" value="2-enoyl-CoA Hydratase, Chain A, domain 1"/>
    <property type="match status" value="1"/>
</dbReference>
<dbReference type="InterPro" id="IPR014748">
    <property type="entry name" value="Enoyl-CoA_hydra_C"/>
</dbReference>
<dbReference type="RefSeq" id="WP_238976016.1">
    <property type="nucleotide sequence ID" value="NZ_JABFUC010000003.1"/>
</dbReference>
<proteinExistence type="inferred from homology"/>
<dbReference type="Pfam" id="PF00378">
    <property type="entry name" value="ECH_1"/>
    <property type="match status" value="1"/>
</dbReference>
<sequence length="259" mass="27645">MHLNVITEGLSLQRHPDGLLELVLTRPQVRNALDEATAVALRDHLQAAADDSQVKAVILRGEGGAFCAGADLSAFEGTADSLLSEALARLFEPALNAIMAMDKPVIAAVEGPTAGIGVSYLLASDLVVMGESAFLKLGFIDIGLVPDGGANWHLVHRLGHARAFELTALAPEIDAARCLALGLANRVVAESQASETAREIARQLINQPARALAATKQLLRTAAEASLLDTMALEGRLQDSCRLEPDFRERVQALLHRRR</sequence>
<dbReference type="PANTHER" id="PTHR43459:SF1">
    <property type="entry name" value="EG:BACN32G11.4 PROTEIN"/>
    <property type="match status" value="1"/>
</dbReference>
<evidence type="ECO:0000313" key="3">
    <source>
        <dbReference type="Proteomes" id="UP000814385"/>
    </source>
</evidence>
<evidence type="ECO:0000256" key="1">
    <source>
        <dbReference type="ARBA" id="ARBA00005254"/>
    </source>
</evidence>
<comment type="similarity">
    <text evidence="1">Belongs to the enoyl-CoA hydratase/isomerase family.</text>
</comment>
<dbReference type="InterPro" id="IPR001753">
    <property type="entry name" value="Enoyl-CoA_hydra/iso"/>
</dbReference>
<dbReference type="SUPFAM" id="SSF52096">
    <property type="entry name" value="ClpP/crotonase"/>
    <property type="match status" value="1"/>
</dbReference>
<dbReference type="InterPro" id="IPR029045">
    <property type="entry name" value="ClpP/crotonase-like_dom_sf"/>
</dbReference>